<sequence length="52" mass="5534">LRIFGLVARLVVMLSRQSTIARFNSTGSVLKKHGGGRRASDEMGGVSAQGFN</sequence>
<proteinExistence type="predicted"/>
<evidence type="ECO:0000313" key="3">
    <source>
        <dbReference type="Proteomes" id="UP001233999"/>
    </source>
</evidence>
<feature type="non-terminal residue" evidence="2">
    <location>
        <position position="1"/>
    </location>
</feature>
<reference evidence="2" key="1">
    <citation type="journal article" date="2023" name="IScience">
        <title>Live-bearing cockroach genome reveals convergent evolutionary mechanisms linked to viviparity in insects and beyond.</title>
        <authorList>
            <person name="Fouks B."/>
            <person name="Harrison M.C."/>
            <person name="Mikhailova A.A."/>
            <person name="Marchal E."/>
            <person name="English S."/>
            <person name="Carruthers M."/>
            <person name="Jennings E.C."/>
            <person name="Chiamaka E.L."/>
            <person name="Frigard R.A."/>
            <person name="Pippel M."/>
            <person name="Attardo G.M."/>
            <person name="Benoit J.B."/>
            <person name="Bornberg-Bauer E."/>
            <person name="Tobe S.S."/>
        </authorList>
    </citation>
    <scope>NUCLEOTIDE SEQUENCE</scope>
    <source>
        <strain evidence="2">Stay&amp;Tobe</strain>
    </source>
</reference>
<gene>
    <name evidence="2" type="ORF">L9F63_024804</name>
</gene>
<feature type="non-terminal residue" evidence="2">
    <location>
        <position position="52"/>
    </location>
</feature>
<dbReference type="AlphaFoldDB" id="A0AAD8E6Y8"/>
<name>A0AAD8E6Y8_DIPPU</name>
<feature type="region of interest" description="Disordered" evidence="1">
    <location>
        <begin position="29"/>
        <end position="52"/>
    </location>
</feature>
<evidence type="ECO:0000313" key="2">
    <source>
        <dbReference type="EMBL" id="KAJ9579089.1"/>
    </source>
</evidence>
<organism evidence="2 3">
    <name type="scientific">Diploptera punctata</name>
    <name type="common">Pacific beetle cockroach</name>
    <dbReference type="NCBI Taxonomy" id="6984"/>
    <lineage>
        <taxon>Eukaryota</taxon>
        <taxon>Metazoa</taxon>
        <taxon>Ecdysozoa</taxon>
        <taxon>Arthropoda</taxon>
        <taxon>Hexapoda</taxon>
        <taxon>Insecta</taxon>
        <taxon>Pterygota</taxon>
        <taxon>Neoptera</taxon>
        <taxon>Polyneoptera</taxon>
        <taxon>Dictyoptera</taxon>
        <taxon>Blattodea</taxon>
        <taxon>Blaberoidea</taxon>
        <taxon>Blaberidae</taxon>
        <taxon>Diplopterinae</taxon>
        <taxon>Diploptera</taxon>
    </lineage>
</organism>
<accession>A0AAD8E6Y8</accession>
<protein>
    <submittedName>
        <fullName evidence="2">Uncharacterized protein</fullName>
    </submittedName>
</protein>
<dbReference type="EMBL" id="JASPKZ010008697">
    <property type="protein sequence ID" value="KAJ9579089.1"/>
    <property type="molecule type" value="Genomic_DNA"/>
</dbReference>
<reference evidence="2" key="2">
    <citation type="submission" date="2023-05" db="EMBL/GenBank/DDBJ databases">
        <authorList>
            <person name="Fouks B."/>
        </authorList>
    </citation>
    <scope>NUCLEOTIDE SEQUENCE</scope>
    <source>
        <strain evidence="2">Stay&amp;Tobe</strain>
        <tissue evidence="2">Testes</tissue>
    </source>
</reference>
<evidence type="ECO:0000256" key="1">
    <source>
        <dbReference type="SAM" id="MobiDB-lite"/>
    </source>
</evidence>
<comment type="caution">
    <text evidence="2">The sequence shown here is derived from an EMBL/GenBank/DDBJ whole genome shotgun (WGS) entry which is preliminary data.</text>
</comment>
<dbReference type="Proteomes" id="UP001233999">
    <property type="component" value="Unassembled WGS sequence"/>
</dbReference>
<keyword evidence="3" id="KW-1185">Reference proteome</keyword>